<reference evidence="1 2" key="3">
    <citation type="journal article" date="2013" name="Rice">
        <title>Improvement of the Oryza sativa Nipponbare reference genome using next generation sequence and optical map data.</title>
        <authorList>
            <person name="Kawahara Y."/>
            <person name="de la Bastide M."/>
            <person name="Hamilton J.P."/>
            <person name="Kanamori H."/>
            <person name="McCombie W.R."/>
            <person name="Ouyang S."/>
            <person name="Schwartz D.C."/>
            <person name="Tanaka T."/>
            <person name="Wu J."/>
            <person name="Zhou S."/>
            <person name="Childs K.L."/>
            <person name="Davidson R.M."/>
            <person name="Lin H."/>
            <person name="Quesada-Ocampo L."/>
            <person name="Vaillancourt B."/>
            <person name="Sakai H."/>
            <person name="Lee S.S."/>
            <person name="Kim J."/>
            <person name="Numa H."/>
            <person name="Itoh T."/>
            <person name="Buell C.R."/>
            <person name="Matsumoto T."/>
        </authorList>
    </citation>
    <scope>NUCLEOTIDE SEQUENCE [LARGE SCALE GENOMIC DNA]</scope>
    <source>
        <strain evidence="2">cv. Nipponbare</strain>
    </source>
</reference>
<dbReference type="InParanoid" id="A0A0P0Y0T2"/>
<dbReference type="PaxDb" id="39947-A0A0P0Y0T2"/>
<dbReference type="SMR" id="A0A0P0Y0T2"/>
<gene>
    <name evidence="1" type="ordered locus">Os11g0246950</name>
    <name evidence="1" type="ORF">OSNPB_110246950</name>
</gene>
<evidence type="ECO:0000313" key="1">
    <source>
        <dbReference type="EMBL" id="BAT13421.1"/>
    </source>
</evidence>
<reference evidence="2" key="1">
    <citation type="journal article" date="2005" name="Nature">
        <title>The map-based sequence of the rice genome.</title>
        <authorList>
            <consortium name="International rice genome sequencing project (IRGSP)"/>
            <person name="Matsumoto T."/>
            <person name="Wu J."/>
            <person name="Kanamori H."/>
            <person name="Katayose Y."/>
            <person name="Fujisawa M."/>
            <person name="Namiki N."/>
            <person name="Mizuno H."/>
            <person name="Yamamoto K."/>
            <person name="Antonio B.A."/>
            <person name="Baba T."/>
            <person name="Sakata K."/>
            <person name="Nagamura Y."/>
            <person name="Aoki H."/>
            <person name="Arikawa K."/>
            <person name="Arita K."/>
            <person name="Bito T."/>
            <person name="Chiden Y."/>
            <person name="Fujitsuka N."/>
            <person name="Fukunaka R."/>
            <person name="Hamada M."/>
            <person name="Harada C."/>
            <person name="Hayashi A."/>
            <person name="Hijishita S."/>
            <person name="Honda M."/>
            <person name="Hosokawa S."/>
            <person name="Ichikawa Y."/>
            <person name="Idonuma A."/>
            <person name="Iijima M."/>
            <person name="Ikeda M."/>
            <person name="Ikeno M."/>
            <person name="Ito K."/>
            <person name="Ito S."/>
            <person name="Ito T."/>
            <person name="Ito Y."/>
            <person name="Ito Y."/>
            <person name="Iwabuchi A."/>
            <person name="Kamiya K."/>
            <person name="Karasawa W."/>
            <person name="Kurita K."/>
            <person name="Katagiri S."/>
            <person name="Kikuta A."/>
            <person name="Kobayashi H."/>
            <person name="Kobayashi N."/>
            <person name="Machita K."/>
            <person name="Maehara T."/>
            <person name="Masukawa M."/>
            <person name="Mizubayashi T."/>
            <person name="Mukai Y."/>
            <person name="Nagasaki H."/>
            <person name="Nagata Y."/>
            <person name="Naito S."/>
            <person name="Nakashima M."/>
            <person name="Nakama Y."/>
            <person name="Nakamichi Y."/>
            <person name="Nakamura M."/>
            <person name="Meguro A."/>
            <person name="Negishi M."/>
            <person name="Ohta I."/>
            <person name="Ohta T."/>
            <person name="Okamoto M."/>
            <person name="Ono N."/>
            <person name="Saji S."/>
            <person name="Sakaguchi M."/>
            <person name="Sakai K."/>
            <person name="Shibata M."/>
            <person name="Shimokawa T."/>
            <person name="Song J."/>
            <person name="Takazaki Y."/>
            <person name="Terasawa K."/>
            <person name="Tsugane M."/>
            <person name="Tsuji K."/>
            <person name="Ueda S."/>
            <person name="Waki K."/>
            <person name="Yamagata H."/>
            <person name="Yamamoto M."/>
            <person name="Yamamoto S."/>
            <person name="Yamane H."/>
            <person name="Yoshiki S."/>
            <person name="Yoshihara R."/>
            <person name="Yukawa K."/>
            <person name="Zhong H."/>
            <person name="Yano M."/>
            <person name="Yuan Q."/>
            <person name="Ouyang S."/>
            <person name="Liu J."/>
            <person name="Jones K.M."/>
            <person name="Gansberger K."/>
            <person name="Moffat K."/>
            <person name="Hill J."/>
            <person name="Bera J."/>
            <person name="Fadrosh D."/>
            <person name="Jin S."/>
            <person name="Johri S."/>
            <person name="Kim M."/>
            <person name="Overton L."/>
            <person name="Reardon M."/>
            <person name="Tsitrin T."/>
            <person name="Vuong H."/>
            <person name="Weaver B."/>
            <person name="Ciecko A."/>
            <person name="Tallon L."/>
            <person name="Jackson J."/>
            <person name="Pai G."/>
            <person name="Aken S.V."/>
            <person name="Utterback T."/>
            <person name="Reidmuller S."/>
            <person name="Feldblyum T."/>
            <person name="Hsiao J."/>
            <person name="Zismann V."/>
            <person name="Iobst S."/>
            <person name="de Vazeille A.R."/>
            <person name="Buell C.R."/>
            <person name="Ying K."/>
            <person name="Li Y."/>
            <person name="Lu T."/>
            <person name="Huang Y."/>
            <person name="Zhao Q."/>
            <person name="Feng Q."/>
            <person name="Zhang L."/>
            <person name="Zhu J."/>
            <person name="Weng Q."/>
            <person name="Mu J."/>
            <person name="Lu Y."/>
            <person name="Fan D."/>
            <person name="Liu Y."/>
            <person name="Guan J."/>
            <person name="Zhang Y."/>
            <person name="Yu S."/>
            <person name="Liu X."/>
            <person name="Zhang Y."/>
            <person name="Hong G."/>
            <person name="Han B."/>
            <person name="Choisne N."/>
            <person name="Demange N."/>
            <person name="Orjeda G."/>
            <person name="Samain S."/>
            <person name="Cattolico L."/>
            <person name="Pelletier E."/>
            <person name="Couloux A."/>
            <person name="Segurens B."/>
            <person name="Wincker P."/>
            <person name="D'Hont A."/>
            <person name="Scarpelli C."/>
            <person name="Weissenbach J."/>
            <person name="Salanoubat M."/>
            <person name="Quetier F."/>
            <person name="Yu Y."/>
            <person name="Kim H.R."/>
            <person name="Rambo T."/>
            <person name="Currie J."/>
            <person name="Collura K."/>
            <person name="Luo M."/>
            <person name="Yang T."/>
            <person name="Ammiraju J.S.S."/>
            <person name="Engler F."/>
            <person name="Soderlund C."/>
            <person name="Wing R.A."/>
            <person name="Palmer L.E."/>
            <person name="de la Bastide M."/>
            <person name="Spiegel L."/>
            <person name="Nascimento L."/>
            <person name="Zutavern T."/>
            <person name="O'Shaughnessy A."/>
            <person name="Dike S."/>
            <person name="Dedhia N."/>
            <person name="Preston R."/>
            <person name="Balija V."/>
            <person name="McCombie W.R."/>
            <person name="Chow T."/>
            <person name="Chen H."/>
            <person name="Chung M."/>
            <person name="Chen C."/>
            <person name="Shaw J."/>
            <person name="Wu H."/>
            <person name="Hsiao K."/>
            <person name="Chao Y."/>
            <person name="Chu M."/>
            <person name="Cheng C."/>
            <person name="Hour A."/>
            <person name="Lee P."/>
            <person name="Lin S."/>
            <person name="Lin Y."/>
            <person name="Liou J."/>
            <person name="Liu S."/>
            <person name="Hsing Y."/>
            <person name="Raghuvanshi S."/>
            <person name="Mohanty A."/>
            <person name="Bharti A.K."/>
            <person name="Gaur A."/>
            <person name="Gupta V."/>
            <person name="Kumar D."/>
            <person name="Ravi V."/>
            <person name="Vij S."/>
            <person name="Kapur A."/>
            <person name="Khurana P."/>
            <person name="Khurana P."/>
            <person name="Khurana J.P."/>
            <person name="Tyagi A.K."/>
            <person name="Gaikwad K."/>
            <person name="Singh A."/>
            <person name="Dalal V."/>
            <person name="Srivastava S."/>
            <person name="Dixit A."/>
            <person name="Pal A.K."/>
            <person name="Ghazi I.A."/>
            <person name="Yadav M."/>
            <person name="Pandit A."/>
            <person name="Bhargava A."/>
            <person name="Sureshbabu K."/>
            <person name="Batra K."/>
            <person name="Sharma T.R."/>
            <person name="Mohapatra T."/>
            <person name="Singh N.K."/>
            <person name="Messing J."/>
            <person name="Nelson A.B."/>
            <person name="Fuks G."/>
            <person name="Kavchok S."/>
            <person name="Keizer G."/>
            <person name="Linton E."/>
            <person name="Llaca V."/>
            <person name="Song R."/>
            <person name="Tanyolac B."/>
            <person name="Young S."/>
            <person name="Ho-Il K."/>
            <person name="Hahn J.H."/>
            <person name="Sangsakoo G."/>
            <person name="Vanavichit A."/>
            <person name="de Mattos Luiz.A.T."/>
            <person name="Zimmer P.D."/>
            <person name="Malone G."/>
            <person name="Dellagostin O."/>
            <person name="de Oliveira A.C."/>
            <person name="Bevan M."/>
            <person name="Bancroft I."/>
            <person name="Minx P."/>
            <person name="Cordum H."/>
            <person name="Wilson R."/>
            <person name="Cheng Z."/>
            <person name="Jin W."/>
            <person name="Jiang J."/>
            <person name="Leong S.A."/>
            <person name="Iwama H."/>
            <person name="Gojobori T."/>
            <person name="Itoh T."/>
            <person name="Niimura Y."/>
            <person name="Fujii Y."/>
            <person name="Habara T."/>
            <person name="Sakai H."/>
            <person name="Sato Y."/>
            <person name="Wilson G."/>
            <person name="Kumar K."/>
            <person name="McCouch S."/>
            <person name="Juretic N."/>
            <person name="Hoen D."/>
            <person name="Wright S."/>
            <person name="Bruskiewich R."/>
            <person name="Bureau T."/>
            <person name="Miyao A."/>
            <person name="Hirochika H."/>
            <person name="Nishikawa T."/>
            <person name="Kadowaki K."/>
            <person name="Sugiura M."/>
            <person name="Burr B."/>
            <person name="Sasaki T."/>
        </authorList>
    </citation>
    <scope>NUCLEOTIDE SEQUENCE [LARGE SCALE GENOMIC DNA]</scope>
    <source>
        <strain evidence="2">cv. Nipponbare</strain>
    </source>
</reference>
<keyword evidence="2" id="KW-1185">Reference proteome</keyword>
<accession>A0A0P0Y0T2</accession>
<name>A0A0P0Y0T2_ORYSJ</name>
<reference evidence="1 2" key="2">
    <citation type="journal article" date="2013" name="Plant Cell Physiol.">
        <title>Rice Annotation Project Database (RAP-DB): an integrative and interactive database for rice genomics.</title>
        <authorList>
            <person name="Sakai H."/>
            <person name="Lee S.S."/>
            <person name="Tanaka T."/>
            <person name="Numa H."/>
            <person name="Kim J."/>
            <person name="Kawahara Y."/>
            <person name="Wakimoto H."/>
            <person name="Yang C.C."/>
            <person name="Iwamoto M."/>
            <person name="Abe T."/>
            <person name="Yamada Y."/>
            <person name="Muto A."/>
            <person name="Inokuchi H."/>
            <person name="Ikemura T."/>
            <person name="Matsumoto T."/>
            <person name="Sasaki T."/>
            <person name="Itoh T."/>
        </authorList>
    </citation>
    <scope>NUCLEOTIDE SEQUENCE [LARGE SCALE GENOMIC DNA]</scope>
    <source>
        <strain evidence="2">cv. Nipponbare</strain>
    </source>
</reference>
<sequence>MASTQKKLENTLLNAYIIFIKIMIPIRSTQHLARQEAPAGEFFSHYALRDLKVPSFQMIVPKQEHDSTGKH</sequence>
<dbReference type="EMBL" id="AP014967">
    <property type="protein sequence ID" value="BAT13421.1"/>
    <property type="molecule type" value="Genomic_DNA"/>
</dbReference>
<dbReference type="Proteomes" id="UP000059680">
    <property type="component" value="Chromosome 11"/>
</dbReference>
<dbReference type="Gramene" id="Os11t0246950-00">
    <property type="protein sequence ID" value="Os11t0246950-00"/>
    <property type="gene ID" value="Os11g0246950"/>
</dbReference>
<dbReference type="AlphaFoldDB" id="A0A0P0Y0T2"/>
<organism evidence="1 2">
    <name type="scientific">Oryza sativa subsp. japonica</name>
    <name type="common">Rice</name>
    <dbReference type="NCBI Taxonomy" id="39947"/>
    <lineage>
        <taxon>Eukaryota</taxon>
        <taxon>Viridiplantae</taxon>
        <taxon>Streptophyta</taxon>
        <taxon>Embryophyta</taxon>
        <taxon>Tracheophyta</taxon>
        <taxon>Spermatophyta</taxon>
        <taxon>Magnoliopsida</taxon>
        <taxon>Liliopsida</taxon>
        <taxon>Poales</taxon>
        <taxon>Poaceae</taxon>
        <taxon>BOP clade</taxon>
        <taxon>Oryzoideae</taxon>
        <taxon>Oryzeae</taxon>
        <taxon>Oryzinae</taxon>
        <taxon>Oryza</taxon>
        <taxon>Oryza sativa</taxon>
    </lineage>
</organism>
<evidence type="ECO:0000313" key="2">
    <source>
        <dbReference type="Proteomes" id="UP000059680"/>
    </source>
</evidence>
<proteinExistence type="predicted"/>
<protein>
    <submittedName>
        <fullName evidence="1">Os11g0246950 protein</fullName>
    </submittedName>
</protein>